<dbReference type="Gene3D" id="3.20.20.140">
    <property type="entry name" value="Metal-dependent hydrolases"/>
    <property type="match status" value="1"/>
</dbReference>
<sequence>MADLQDELDTIAEAVGDLDPAPAPPSRSEDTTAEAGTDALDRARAFLAGHPVAVGYSGVPWALRHLPRYDVEFGEGAGDADVPRLRQGYVGALFWSLHLPGEPTGDRAVLATFDLLDLVRTAVRAHREGLRLADDAAQITDLRNRSRVSVVIGPAGACALGDSLGVLRILRALGLRLLTLSGTSWAGGDGLTRFGEEVVREMDRLGVLPDLSGASAATVHRTLKLSKAPAVFTRSGARAVRTHPANLPDDVLAEVGRAQGLCLVPLAAEQTGPTVRDVADHLDHVRALTGPECVGLSGAYDSGAAHASDLADASCYPRLIAELLVRGWTEADLSLLTWSNVQRVLRTADFTARSAQQRRGASMAKITDLDG</sequence>
<dbReference type="EC" id="3.4.13.19" evidence="2"/>
<dbReference type="InterPro" id="IPR032466">
    <property type="entry name" value="Metal_Hydrolase"/>
</dbReference>
<dbReference type="Proteomes" id="UP001333996">
    <property type="component" value="Unassembled WGS sequence"/>
</dbReference>
<dbReference type="GO" id="GO:0016805">
    <property type="term" value="F:dipeptidase activity"/>
    <property type="evidence" value="ECO:0007669"/>
    <property type="project" value="UniProtKB-KW"/>
</dbReference>
<organism evidence="2 3">
    <name type="scientific">Streptomyces chiangmaiensis</name>
    <dbReference type="NCBI Taxonomy" id="766497"/>
    <lineage>
        <taxon>Bacteria</taxon>
        <taxon>Bacillati</taxon>
        <taxon>Actinomycetota</taxon>
        <taxon>Actinomycetes</taxon>
        <taxon>Kitasatosporales</taxon>
        <taxon>Streptomycetaceae</taxon>
        <taxon>Streptomyces</taxon>
    </lineage>
</organism>
<name>A0ABU7FHB4_9ACTN</name>
<proteinExistence type="predicted"/>
<comment type="caution">
    <text evidence="2">The sequence shown here is derived from an EMBL/GenBank/DDBJ whole genome shotgun (WGS) entry which is preliminary data.</text>
</comment>
<keyword evidence="2" id="KW-0378">Hydrolase</keyword>
<dbReference type="RefSeq" id="WP_329507437.1">
    <property type="nucleotide sequence ID" value="NZ_BAAAYZ010000078.1"/>
</dbReference>
<reference evidence="2" key="1">
    <citation type="submission" date="2024-01" db="EMBL/GenBank/DDBJ databases">
        <title>First draft genome sequence data of TA4-1, the type strain of Gram-positive actinobacterium Streptomyces chiangmaiensis.</title>
        <authorList>
            <person name="Yasawong M."/>
            <person name="Nantapong N."/>
        </authorList>
    </citation>
    <scope>NUCLEOTIDE SEQUENCE</scope>
    <source>
        <strain evidence="2">TA4-1</strain>
    </source>
</reference>
<dbReference type="PANTHER" id="PTHR10443:SF12">
    <property type="entry name" value="DIPEPTIDASE"/>
    <property type="match status" value="1"/>
</dbReference>
<dbReference type="InterPro" id="IPR008257">
    <property type="entry name" value="Pept_M19"/>
</dbReference>
<evidence type="ECO:0000313" key="2">
    <source>
        <dbReference type="EMBL" id="MED7823012.1"/>
    </source>
</evidence>
<keyword evidence="2" id="KW-0645">Protease</keyword>
<evidence type="ECO:0000313" key="3">
    <source>
        <dbReference type="Proteomes" id="UP001333996"/>
    </source>
</evidence>
<feature type="region of interest" description="Disordered" evidence="1">
    <location>
        <begin position="14"/>
        <end position="35"/>
    </location>
</feature>
<dbReference type="EMBL" id="JAYWVC010000034">
    <property type="protein sequence ID" value="MED7823012.1"/>
    <property type="molecule type" value="Genomic_DNA"/>
</dbReference>
<evidence type="ECO:0000256" key="1">
    <source>
        <dbReference type="SAM" id="MobiDB-lite"/>
    </source>
</evidence>
<keyword evidence="2" id="KW-0224">Dipeptidase</keyword>
<keyword evidence="3" id="KW-1185">Reference proteome</keyword>
<dbReference type="PANTHER" id="PTHR10443">
    <property type="entry name" value="MICROSOMAL DIPEPTIDASE"/>
    <property type="match status" value="1"/>
</dbReference>
<dbReference type="SUPFAM" id="SSF51556">
    <property type="entry name" value="Metallo-dependent hydrolases"/>
    <property type="match status" value="1"/>
</dbReference>
<accession>A0ABU7FHB4</accession>
<protein>
    <submittedName>
        <fullName evidence="2">Dipeptidase</fullName>
        <ecNumber evidence="2">3.4.13.19</ecNumber>
    </submittedName>
</protein>
<dbReference type="Pfam" id="PF01244">
    <property type="entry name" value="Peptidase_M19"/>
    <property type="match status" value="1"/>
</dbReference>
<dbReference type="PROSITE" id="PS51365">
    <property type="entry name" value="RENAL_DIPEPTIDASE_2"/>
    <property type="match status" value="1"/>
</dbReference>
<gene>
    <name evidence="2" type="ORF">VXC91_13720</name>
</gene>